<evidence type="ECO:0000256" key="2">
    <source>
        <dbReference type="ARBA" id="ARBA00022448"/>
    </source>
</evidence>
<dbReference type="SUPFAM" id="SSF103473">
    <property type="entry name" value="MFS general substrate transporter"/>
    <property type="match status" value="1"/>
</dbReference>
<keyword evidence="5" id="KW-1133">Transmembrane helix</keyword>
<dbReference type="Pfam" id="PF07690">
    <property type="entry name" value="MFS_1"/>
    <property type="match status" value="1"/>
</dbReference>
<dbReference type="RefSeq" id="WP_068279484.1">
    <property type="nucleotide sequence ID" value="NZ_CP014873.1"/>
</dbReference>
<dbReference type="GO" id="GO:0022857">
    <property type="term" value="F:transmembrane transporter activity"/>
    <property type="evidence" value="ECO:0007669"/>
    <property type="project" value="InterPro"/>
</dbReference>
<dbReference type="PANTHER" id="PTHR42718:SF24">
    <property type="entry name" value="MAJOR FACILITATOR SUPERFAMILY (MFS) PROFILE DOMAIN-CONTAINING PROTEIN"/>
    <property type="match status" value="1"/>
</dbReference>
<evidence type="ECO:0000256" key="4">
    <source>
        <dbReference type="ARBA" id="ARBA00022692"/>
    </source>
</evidence>
<organism evidence="7 8">
    <name type="scientific">Loigolactobacillus backii</name>
    <dbReference type="NCBI Taxonomy" id="375175"/>
    <lineage>
        <taxon>Bacteria</taxon>
        <taxon>Bacillati</taxon>
        <taxon>Bacillota</taxon>
        <taxon>Bacilli</taxon>
        <taxon>Lactobacillales</taxon>
        <taxon>Lactobacillaceae</taxon>
        <taxon>Loigolactobacillus</taxon>
    </lineage>
</organism>
<dbReference type="OrthoDB" id="9816041at2"/>
<dbReference type="InterPro" id="IPR036259">
    <property type="entry name" value="MFS_trans_sf"/>
</dbReference>
<accession>A0A192H0L3</accession>
<dbReference type="CDD" id="cd17503">
    <property type="entry name" value="MFS_LmrB_MDR_like"/>
    <property type="match status" value="1"/>
</dbReference>
<evidence type="ECO:0000256" key="3">
    <source>
        <dbReference type="ARBA" id="ARBA00022475"/>
    </source>
</evidence>
<dbReference type="PANTHER" id="PTHR42718">
    <property type="entry name" value="MAJOR FACILITATOR SUPERFAMILY MULTIDRUG TRANSPORTER MFSC"/>
    <property type="match status" value="1"/>
</dbReference>
<gene>
    <name evidence="7" type="ORF">AYR53_02975</name>
</gene>
<dbReference type="GO" id="GO:0005886">
    <property type="term" value="C:plasma membrane"/>
    <property type="evidence" value="ECO:0007669"/>
    <property type="project" value="UniProtKB-SubCell"/>
</dbReference>
<proteinExistence type="predicted"/>
<dbReference type="InterPro" id="IPR020846">
    <property type="entry name" value="MFS_dom"/>
</dbReference>
<evidence type="ECO:0000256" key="1">
    <source>
        <dbReference type="ARBA" id="ARBA00004651"/>
    </source>
</evidence>
<dbReference type="GeneID" id="42981201"/>
<dbReference type="AlphaFoldDB" id="A0A192H0L3"/>
<dbReference type="InterPro" id="IPR011701">
    <property type="entry name" value="MFS"/>
</dbReference>
<dbReference type="PROSITE" id="PS50850">
    <property type="entry name" value="MFS"/>
    <property type="match status" value="1"/>
</dbReference>
<dbReference type="EMBL" id="CP014873">
    <property type="protein sequence ID" value="ANK61818.1"/>
    <property type="molecule type" value="Genomic_DNA"/>
</dbReference>
<evidence type="ECO:0000313" key="7">
    <source>
        <dbReference type="EMBL" id="ANK61818.1"/>
    </source>
</evidence>
<keyword evidence="6" id="KW-0472">Membrane</keyword>
<reference evidence="7 8" key="1">
    <citation type="submission" date="2016-03" db="EMBL/GenBank/DDBJ databases">
        <title>Pediococcus and Lactobacillus from brewery environment - whole genome sequencing and assembly.</title>
        <authorList>
            <person name="Behr J."/>
            <person name="Geissler A.J."/>
            <person name="Vogel R.F."/>
        </authorList>
    </citation>
    <scope>NUCLEOTIDE SEQUENCE [LARGE SCALE GENOMIC DNA]</scope>
    <source>
        <strain evidence="7 8">TMW 1.1989</strain>
    </source>
</reference>
<dbReference type="STRING" id="375175.AYR53_02975"/>
<keyword evidence="8" id="KW-1185">Reference proteome</keyword>
<dbReference type="PRINTS" id="PR01036">
    <property type="entry name" value="TCRTETB"/>
</dbReference>
<dbReference type="Proteomes" id="UP000078582">
    <property type="component" value="Chromosome"/>
</dbReference>
<keyword evidence="3" id="KW-1003">Cell membrane</keyword>
<evidence type="ECO:0000313" key="8">
    <source>
        <dbReference type="Proteomes" id="UP000078582"/>
    </source>
</evidence>
<comment type="subcellular location">
    <subcellularLocation>
        <location evidence="1">Cell membrane</location>
        <topology evidence="1">Multi-pass membrane protein</topology>
    </subcellularLocation>
</comment>
<dbReference type="InterPro" id="IPR004638">
    <property type="entry name" value="EmrB-like"/>
</dbReference>
<sequence>MAKNQPTDANGKPYNRNLLLATVIIGTFGTVLTQTLLATAYPTLEKAFSVSTSTVQWLTTGFTLVNGIMIPITAWLINRFNSKYLYISAMTIFTIGTWMCYVAPNFSILLSGRLVEAVGVGISMPLMQTLALSIFPPEKRGAAMGATGLAIGLAPAIGPTLSGWIIDTYNWRVLFGMILPISILVIIAAFFFMRKVLETNKTSLDVLSAVLSTIGFGSLLYGFSEVGDKGWGSSIVVWGLAIGIVFIGLFGWRQLTMKKPFLELRVFKSSEFTIATILSSVVMMAMVGAEMVLPLYIQTVRGESAFHSGLILLPGAIMMGVMSPVTGQLFDKIGAKRLAIVGMTLLTIGTIPYMGLTQSSPILVVSLFYAVRMFGISMVMMPTTTSGMNALPFNMISQGTAVNNTVRQVASAVGTAILISVLSNQTSNSMPSKHVLHATPLHYKTGAINAVLTGYHSAFLVAAIFCVIGLVIAFFLKDKRGATVTGGDK</sequence>
<keyword evidence="4" id="KW-0812">Transmembrane</keyword>
<dbReference type="Gene3D" id="1.20.1250.20">
    <property type="entry name" value="MFS general substrate transporter like domains"/>
    <property type="match status" value="1"/>
</dbReference>
<evidence type="ECO:0000256" key="5">
    <source>
        <dbReference type="ARBA" id="ARBA00022989"/>
    </source>
</evidence>
<evidence type="ECO:0000256" key="6">
    <source>
        <dbReference type="ARBA" id="ARBA00023136"/>
    </source>
</evidence>
<keyword evidence="2" id="KW-0813">Transport</keyword>
<dbReference type="NCBIfam" id="TIGR00711">
    <property type="entry name" value="efflux_EmrB"/>
    <property type="match status" value="1"/>
</dbReference>
<protein>
    <submittedName>
        <fullName evidence="7">Multidrug transporter</fullName>
    </submittedName>
</protein>
<dbReference type="Gene3D" id="1.20.1720.10">
    <property type="entry name" value="Multidrug resistance protein D"/>
    <property type="match status" value="1"/>
</dbReference>
<name>A0A192H0L3_9LACO</name>